<dbReference type="InterPro" id="IPR049560">
    <property type="entry name" value="MeTrfase_RsmB-F_NOP2_cat"/>
</dbReference>
<dbReference type="EnsemblMetazoa" id="XM_017119329.2">
    <property type="protein sequence ID" value="XP_016974818.1"/>
    <property type="gene ID" value="LOC108041406"/>
</dbReference>
<dbReference type="GO" id="GO:0005730">
    <property type="term" value="C:nucleolus"/>
    <property type="evidence" value="ECO:0007669"/>
    <property type="project" value="TreeGrafter"/>
</dbReference>
<feature type="domain" description="SAM-dependent MTase RsmB/NOP-type" evidence="6">
    <location>
        <begin position="119"/>
        <end position="427"/>
    </location>
</feature>
<organism evidence="9">
    <name type="scientific">Drosophila rhopaloa</name>
    <name type="common">Fruit fly</name>
    <dbReference type="NCBI Taxonomy" id="1041015"/>
    <lineage>
        <taxon>Eukaryota</taxon>
        <taxon>Metazoa</taxon>
        <taxon>Ecdysozoa</taxon>
        <taxon>Arthropoda</taxon>
        <taxon>Hexapoda</taxon>
        <taxon>Insecta</taxon>
        <taxon>Pterygota</taxon>
        <taxon>Neoptera</taxon>
        <taxon>Endopterygota</taxon>
        <taxon>Diptera</taxon>
        <taxon>Brachycera</taxon>
        <taxon>Muscomorpha</taxon>
        <taxon>Ephydroidea</taxon>
        <taxon>Drosophilidae</taxon>
        <taxon>Drosophila</taxon>
        <taxon>Sophophora</taxon>
    </lineage>
</organism>
<dbReference type="InterPro" id="IPR001678">
    <property type="entry name" value="MeTrfase_RsmB-F_NOP2_dom"/>
</dbReference>
<dbReference type="InterPro" id="IPR023267">
    <property type="entry name" value="RCMT"/>
</dbReference>
<dbReference type="GO" id="GO:0003723">
    <property type="term" value="F:RNA binding"/>
    <property type="evidence" value="ECO:0007669"/>
    <property type="project" value="UniProtKB-UniRule"/>
</dbReference>
<dbReference type="Gene3D" id="3.30.70.1170">
    <property type="entry name" value="Sun protein, domain 3"/>
    <property type="match status" value="1"/>
</dbReference>
<keyword evidence="3 5" id="KW-0949">S-adenosyl-L-methionine</keyword>
<dbReference type="GeneID" id="108041406"/>
<keyword evidence="1 5" id="KW-0489">Methyltransferase</keyword>
<feature type="binding site" evidence="5">
    <location>
        <position position="286"/>
    </location>
    <ligand>
        <name>S-adenosyl-L-methionine</name>
        <dbReference type="ChEBI" id="CHEBI:59789"/>
    </ligand>
</feature>
<name>A0A6P4EIK5_DRORH</name>
<evidence type="ECO:0000313" key="8">
    <source>
        <dbReference type="Proteomes" id="UP001652680"/>
    </source>
</evidence>
<feature type="binding site" evidence="5">
    <location>
        <position position="259"/>
    </location>
    <ligand>
        <name>S-adenosyl-L-methionine</name>
        <dbReference type="ChEBI" id="CHEBI:59789"/>
    </ligand>
</feature>
<evidence type="ECO:0000256" key="3">
    <source>
        <dbReference type="ARBA" id="ARBA00022691"/>
    </source>
</evidence>
<dbReference type="Gene3D" id="3.40.50.150">
    <property type="entry name" value="Vaccinia Virus protein VP39"/>
    <property type="match status" value="1"/>
</dbReference>
<dbReference type="Pfam" id="PF21153">
    <property type="entry name" value="NSUN5_N"/>
    <property type="match status" value="1"/>
</dbReference>
<comment type="caution">
    <text evidence="5">Lacks conserved residue(s) required for the propagation of feature annotation.</text>
</comment>
<evidence type="ECO:0000256" key="5">
    <source>
        <dbReference type="PROSITE-ProRule" id="PRU01023"/>
    </source>
</evidence>
<feature type="binding site" evidence="5">
    <location>
        <position position="304"/>
    </location>
    <ligand>
        <name>S-adenosyl-L-methionine</name>
        <dbReference type="ChEBI" id="CHEBI:59789"/>
    </ligand>
</feature>
<keyword evidence="4 5" id="KW-0694">RNA-binding</keyword>
<dbReference type="OrthoDB" id="435282at2759"/>
<dbReference type="InterPro" id="IPR048889">
    <property type="entry name" value="NSUN5_RCM1_N"/>
</dbReference>
<dbReference type="SUPFAM" id="SSF53335">
    <property type="entry name" value="S-adenosyl-L-methionine-dependent methyltransferases"/>
    <property type="match status" value="1"/>
</dbReference>
<protein>
    <submittedName>
        <fullName evidence="9">Probable 28S rRNA (Cytosine-C(5))-methyltransferase</fullName>
    </submittedName>
</protein>
<reference evidence="9" key="2">
    <citation type="submission" date="2025-04" db="UniProtKB">
        <authorList>
            <consortium name="RefSeq"/>
        </authorList>
    </citation>
    <scope>IDENTIFICATION</scope>
</reference>
<dbReference type="InterPro" id="IPR049561">
    <property type="entry name" value="NSUN5_7_fdxn-like"/>
</dbReference>
<evidence type="ECO:0000259" key="6">
    <source>
        <dbReference type="PROSITE" id="PS51686"/>
    </source>
</evidence>
<evidence type="ECO:0000256" key="2">
    <source>
        <dbReference type="ARBA" id="ARBA00022679"/>
    </source>
</evidence>
<evidence type="ECO:0000313" key="9">
    <source>
        <dbReference type="RefSeq" id="XP_016974818.1"/>
    </source>
</evidence>
<dbReference type="CTD" id="55695"/>
<reference evidence="7" key="3">
    <citation type="submission" date="2025-05" db="UniProtKB">
        <authorList>
            <consortium name="EnsemblMetazoa"/>
        </authorList>
    </citation>
    <scope>IDENTIFICATION</scope>
</reference>
<dbReference type="PRINTS" id="PR02008">
    <property type="entry name" value="RCMTFAMILY"/>
</dbReference>
<dbReference type="Pfam" id="PF01189">
    <property type="entry name" value="Methyltr_RsmB-F"/>
    <property type="match status" value="1"/>
</dbReference>
<evidence type="ECO:0000256" key="4">
    <source>
        <dbReference type="ARBA" id="ARBA00022884"/>
    </source>
</evidence>
<dbReference type="RefSeq" id="XP_016974818.1">
    <property type="nucleotide sequence ID" value="XM_017119329.1"/>
</dbReference>
<proteinExistence type="inferred from homology"/>
<reference evidence="8" key="1">
    <citation type="journal article" date="2021" name="Elife">
        <title>Highly contiguous assemblies of 101 drosophilid genomes.</title>
        <authorList>
            <person name="Kim B.Y."/>
            <person name="Wang J.R."/>
            <person name="Miller D.E."/>
            <person name="Barmina O."/>
            <person name="Delaney E."/>
            <person name="Thompson A."/>
            <person name="Comeault A.A."/>
            <person name="Peede D."/>
            <person name="D'Agostino E.R."/>
            <person name="Pelaez J."/>
            <person name="Aguilar J.M."/>
            <person name="Haji D."/>
            <person name="Matsunaga T."/>
            <person name="Armstrong E.E."/>
            <person name="Zych M."/>
            <person name="Ogawa Y."/>
            <person name="Stamenkovic-Radak M."/>
            <person name="Jelic M."/>
            <person name="Veselinovic M.S."/>
            <person name="Tanaskovic M."/>
            <person name="Eric P."/>
            <person name="Gao J.J."/>
            <person name="Katoh T.K."/>
            <person name="Toda M.J."/>
            <person name="Watabe H."/>
            <person name="Watada M."/>
            <person name="Davis J.S."/>
            <person name="Moyle L.C."/>
            <person name="Manoli G."/>
            <person name="Bertolini E."/>
            <person name="Kostal V."/>
            <person name="Hawley R.S."/>
            <person name="Takahashi A."/>
            <person name="Jones C.D."/>
            <person name="Price D.K."/>
            <person name="Whiteman N."/>
            <person name="Kopp A."/>
            <person name="Matute D.R."/>
            <person name="Petrov D.A."/>
        </authorList>
    </citation>
    <scope>NUCLEOTIDE SEQUENCE [LARGE SCALE GENOMIC DNA]</scope>
</reference>
<comment type="similarity">
    <text evidence="5">Belongs to the class I-like SAM-binding methyltransferase superfamily. RsmB/NOP family.</text>
</comment>
<keyword evidence="2 5" id="KW-0808">Transferase</keyword>
<evidence type="ECO:0000313" key="7">
    <source>
        <dbReference type="EnsemblMetazoa" id="XP_016974818.1"/>
    </source>
</evidence>
<feature type="active site" description="Nucleophile" evidence="5">
    <location>
        <position position="357"/>
    </location>
</feature>
<dbReference type="Proteomes" id="UP001652680">
    <property type="component" value="Unassembled WGS sequence"/>
</dbReference>
<accession>A0A6P4EIK5</accession>
<dbReference type="AlphaFoldDB" id="A0A6P4EIK5"/>
<keyword evidence="8" id="KW-1185">Reference proteome</keyword>
<dbReference type="PANTHER" id="PTHR22807">
    <property type="entry name" value="NOP2 YEAST -RELATED NOL1/NOP2/FMU SUN DOMAIN-CONTAINING"/>
    <property type="match status" value="1"/>
</dbReference>
<dbReference type="GO" id="GO:0070475">
    <property type="term" value="P:rRNA base methylation"/>
    <property type="evidence" value="ECO:0007669"/>
    <property type="project" value="TreeGrafter"/>
</dbReference>
<dbReference type="GO" id="GO:0008173">
    <property type="term" value="F:RNA methyltransferase activity"/>
    <property type="evidence" value="ECO:0007669"/>
    <property type="project" value="InterPro"/>
</dbReference>
<gene>
    <name evidence="9" type="primary">LOC108041406</name>
    <name evidence="7" type="synonym">108041406</name>
</gene>
<dbReference type="Pfam" id="PF21148">
    <property type="entry name" value="NSUN5_fdxn-like"/>
    <property type="match status" value="1"/>
</dbReference>
<sequence>MSKFNHSVKVPTQYKVTAKILKAALERNTSIKTLIFEEKHARTRSLHVVLKLYSENRGAVDNAIAETRLLKDNPNLEGCLAKVLVTELIFGRKQLNGDSKPVQTVRSYREKLQQAIGESGYQKKEPNPRYVRINTNLFSLAEALEYLAGEDWRRKELPTDTSYPDFLVAVKALEEDEFMTDLHIEGLLIFHSKWGHYWAAHDLVRSKKLILQNKATCFAAELLAPPTGATVLDMCAAPGMKTLHLCNVMQNKGRIYAVEQSKERYRALCNITDEAGCQIVTPSLGDALQMKAEDCPDVEYILVDPSCSGNGMQNRISVCEDEKDDHRLFKLAGLQIKILSHAMTAFPNVKRIAYCTCSLWKEENEQVVKRCLQINPSYKLLSCKKALRNKWQNVGDKEYANIGKNCLYCLPDSDLTDGIFLALFEKRNDGDNDYY</sequence>
<dbReference type="PROSITE" id="PS51686">
    <property type="entry name" value="SAM_MT_RSMB_NOP"/>
    <property type="match status" value="1"/>
</dbReference>
<dbReference type="InterPro" id="IPR029063">
    <property type="entry name" value="SAM-dependent_MTases_sf"/>
</dbReference>
<dbReference type="PANTHER" id="PTHR22807:SF4">
    <property type="entry name" value="28S RRNA (CYTOSINE-C(5))-METHYLTRANSFERASE"/>
    <property type="match status" value="1"/>
</dbReference>
<evidence type="ECO:0000256" key="1">
    <source>
        <dbReference type="ARBA" id="ARBA00022603"/>
    </source>
</evidence>